<dbReference type="InParanoid" id="G0VHA2"/>
<dbReference type="RefSeq" id="XP_003677228.1">
    <property type="nucleotide sequence ID" value="XM_003677180.1"/>
</dbReference>
<sequence length="222" mass="25775">MATSSDSNTAAVTGDPASRRPIEPKTPFIYKLYQYYQLSTSFLFAALLARWLIIFPLAGARFLPGGVHEFLCYLMIYASVGEIIWLFKFYPLKSVIFSKTLLKDLNFIYFVLVLHFYDDYEHALVLKNISYSVFIIGLSLNQAYHHWCKLFKRSGRKKNTLVFKVNNLLGSPLLYLSEYYLLLLNVQNPNFHSTPLLDIINRIILIIYFPIALAVYRNQAYK</sequence>
<gene>
    <name evidence="2" type="primary">NCAS0F03910</name>
    <name evidence="2" type="ordered locus">NCAS_0F03910</name>
</gene>
<dbReference type="OMA" id="HFYDDYE"/>
<accession>G0VHA2</accession>
<dbReference type="GeneID" id="96904521"/>
<dbReference type="EMBL" id="HE576757">
    <property type="protein sequence ID" value="CCC70875.1"/>
    <property type="molecule type" value="Genomic_DNA"/>
</dbReference>
<dbReference type="FunCoup" id="G0VHA2">
    <property type="interactions" value="43"/>
</dbReference>
<keyword evidence="3" id="KW-1185">Reference proteome</keyword>
<reference key="2">
    <citation type="submission" date="2011-08" db="EMBL/GenBank/DDBJ databases">
        <title>Genome sequence of Naumovozyma castellii.</title>
        <authorList>
            <person name="Gordon J.L."/>
            <person name="Armisen D."/>
            <person name="Proux-Wera E."/>
            <person name="OhEigeartaigh S.S."/>
            <person name="Byrne K.P."/>
            <person name="Wolfe K.H."/>
        </authorList>
    </citation>
    <scope>NUCLEOTIDE SEQUENCE</scope>
    <source>
        <strain>Type strain:CBS 4309</strain>
    </source>
</reference>
<keyword evidence="1" id="KW-0472">Membrane</keyword>
<feature type="transmembrane region" description="Helical" evidence="1">
    <location>
        <begin position="35"/>
        <end position="58"/>
    </location>
</feature>
<keyword evidence="1" id="KW-0812">Transmembrane</keyword>
<name>G0VHA2_NAUCA</name>
<dbReference type="AlphaFoldDB" id="G0VHA2"/>
<dbReference type="Proteomes" id="UP000001640">
    <property type="component" value="Chromosome 6"/>
</dbReference>
<feature type="transmembrane region" description="Helical" evidence="1">
    <location>
        <begin position="70"/>
        <end position="89"/>
    </location>
</feature>
<evidence type="ECO:0008006" key="4">
    <source>
        <dbReference type="Google" id="ProtNLM"/>
    </source>
</evidence>
<dbReference type="HOGENOM" id="CLU_1367193_0_0_1"/>
<reference evidence="2 3" key="1">
    <citation type="journal article" date="2011" name="Proc. Natl. Acad. Sci. U.S.A.">
        <title>Evolutionary erosion of yeast sex chromosomes by mating-type switching accidents.</title>
        <authorList>
            <person name="Gordon J.L."/>
            <person name="Armisen D."/>
            <person name="Proux-Wera E."/>
            <person name="Oheigeartaigh S.S."/>
            <person name="Byrne K.P."/>
            <person name="Wolfe K.H."/>
        </authorList>
    </citation>
    <scope>NUCLEOTIDE SEQUENCE [LARGE SCALE GENOMIC DNA]</scope>
    <source>
        <strain evidence="3">ATCC 76901 / BCRC 22586 / CBS 4309 / NBRC 1992 / NRRL Y-12630</strain>
    </source>
</reference>
<evidence type="ECO:0000313" key="2">
    <source>
        <dbReference type="EMBL" id="CCC70875.1"/>
    </source>
</evidence>
<dbReference type="eggNOG" id="ENOG502RXXA">
    <property type="taxonomic scope" value="Eukaryota"/>
</dbReference>
<dbReference type="GO" id="GO:0005789">
    <property type="term" value="C:endoplasmic reticulum membrane"/>
    <property type="evidence" value="ECO:0007669"/>
    <property type="project" value="EnsemblFungi"/>
</dbReference>
<keyword evidence="1" id="KW-1133">Transmembrane helix</keyword>
<proteinExistence type="predicted"/>
<dbReference type="GO" id="GO:0051276">
    <property type="term" value="P:chromosome organization"/>
    <property type="evidence" value="ECO:0007669"/>
    <property type="project" value="EnsemblFungi"/>
</dbReference>
<evidence type="ECO:0000313" key="3">
    <source>
        <dbReference type="Proteomes" id="UP000001640"/>
    </source>
</evidence>
<dbReference type="GO" id="GO:0006078">
    <property type="term" value="P:(1-&gt;6)-beta-D-glucan biosynthetic process"/>
    <property type="evidence" value="ECO:0007669"/>
    <property type="project" value="EnsemblFungi"/>
</dbReference>
<protein>
    <recommendedName>
        <fullName evidence="4">Very-long-chain (3R)-3-hydroxyacyl-CoA dehydratase</fullName>
    </recommendedName>
</protein>
<feature type="transmembrane region" description="Helical" evidence="1">
    <location>
        <begin position="168"/>
        <end position="187"/>
    </location>
</feature>
<dbReference type="STRING" id="1064592.G0VHA2"/>
<feature type="transmembrane region" description="Helical" evidence="1">
    <location>
        <begin position="199"/>
        <end position="216"/>
    </location>
</feature>
<dbReference type="OrthoDB" id="46988at2759"/>
<organism evidence="2 3">
    <name type="scientific">Naumovozyma castellii</name>
    <name type="common">Yeast</name>
    <name type="synonym">Saccharomyces castellii</name>
    <dbReference type="NCBI Taxonomy" id="27288"/>
    <lineage>
        <taxon>Eukaryota</taxon>
        <taxon>Fungi</taxon>
        <taxon>Dikarya</taxon>
        <taxon>Ascomycota</taxon>
        <taxon>Saccharomycotina</taxon>
        <taxon>Saccharomycetes</taxon>
        <taxon>Saccharomycetales</taxon>
        <taxon>Saccharomycetaceae</taxon>
        <taxon>Naumovozyma</taxon>
    </lineage>
</organism>
<dbReference type="KEGG" id="ncs:NCAS_0F03910"/>
<evidence type="ECO:0000256" key="1">
    <source>
        <dbReference type="SAM" id="Phobius"/>
    </source>
</evidence>